<keyword evidence="3" id="KW-0288">FMN</keyword>
<dbReference type="InterPro" id="IPR002563">
    <property type="entry name" value="Flavin_Rdtase-like_dom"/>
</dbReference>
<dbReference type="InterPro" id="IPR012349">
    <property type="entry name" value="Split_barrel_FMN-bd"/>
</dbReference>
<evidence type="ECO:0000256" key="2">
    <source>
        <dbReference type="ARBA" id="ARBA00022630"/>
    </source>
</evidence>
<dbReference type="OrthoDB" id="9794638at2"/>
<dbReference type="Pfam" id="PF01613">
    <property type="entry name" value="Flavin_Reduct"/>
    <property type="match status" value="1"/>
</dbReference>
<proteinExistence type="inferred from homology"/>
<evidence type="ECO:0000256" key="4">
    <source>
        <dbReference type="ARBA" id="ARBA00038054"/>
    </source>
</evidence>
<dbReference type="PANTHER" id="PTHR33798:SF5">
    <property type="entry name" value="FLAVIN REDUCTASE LIKE DOMAIN-CONTAINING PROTEIN"/>
    <property type="match status" value="1"/>
</dbReference>
<name>A0A420W7P9_9BACT</name>
<evidence type="ECO:0000313" key="6">
    <source>
        <dbReference type="EMBL" id="RKQ63337.1"/>
    </source>
</evidence>
<comment type="cofactor">
    <cofactor evidence="1">
        <name>FMN</name>
        <dbReference type="ChEBI" id="CHEBI:58210"/>
    </cofactor>
</comment>
<comment type="similarity">
    <text evidence="4">Belongs to the flavoredoxin family.</text>
</comment>
<feature type="domain" description="Flavin reductase like" evidence="5">
    <location>
        <begin position="21"/>
        <end position="181"/>
    </location>
</feature>
<dbReference type="AlphaFoldDB" id="A0A420W7P9"/>
<evidence type="ECO:0000256" key="1">
    <source>
        <dbReference type="ARBA" id="ARBA00001917"/>
    </source>
</evidence>
<evidence type="ECO:0000313" key="7">
    <source>
        <dbReference type="Proteomes" id="UP000280881"/>
    </source>
</evidence>
<dbReference type="SUPFAM" id="SSF50475">
    <property type="entry name" value="FMN-binding split barrel"/>
    <property type="match status" value="1"/>
</dbReference>
<accession>A0A420W7P9</accession>
<organism evidence="6 7">
    <name type="scientific">Thermovibrio guaymasensis</name>
    <dbReference type="NCBI Taxonomy" id="240167"/>
    <lineage>
        <taxon>Bacteria</taxon>
        <taxon>Pseudomonadati</taxon>
        <taxon>Aquificota</taxon>
        <taxon>Aquificia</taxon>
        <taxon>Desulfurobacteriales</taxon>
        <taxon>Desulfurobacteriaceae</taxon>
        <taxon>Thermovibrio</taxon>
    </lineage>
</organism>
<dbReference type="GO" id="GO:0010181">
    <property type="term" value="F:FMN binding"/>
    <property type="evidence" value="ECO:0007669"/>
    <property type="project" value="InterPro"/>
</dbReference>
<evidence type="ECO:0000256" key="3">
    <source>
        <dbReference type="ARBA" id="ARBA00022643"/>
    </source>
</evidence>
<dbReference type="PANTHER" id="PTHR33798">
    <property type="entry name" value="FLAVOPROTEIN OXYGENASE"/>
    <property type="match status" value="1"/>
</dbReference>
<dbReference type="RefSeq" id="WP_121169575.1">
    <property type="nucleotide sequence ID" value="NZ_RBIE01000001.1"/>
</dbReference>
<dbReference type="GO" id="GO:0016646">
    <property type="term" value="F:oxidoreductase activity, acting on the CH-NH group of donors, NAD or NADP as acceptor"/>
    <property type="evidence" value="ECO:0007669"/>
    <property type="project" value="UniProtKB-ARBA"/>
</dbReference>
<comment type="caution">
    <text evidence="6">The sequence shown here is derived from an EMBL/GenBank/DDBJ whole genome shotgun (WGS) entry which is preliminary data.</text>
</comment>
<evidence type="ECO:0000259" key="5">
    <source>
        <dbReference type="SMART" id="SM00903"/>
    </source>
</evidence>
<dbReference type="SMART" id="SM00903">
    <property type="entry name" value="Flavin_Reduct"/>
    <property type="match status" value="1"/>
</dbReference>
<keyword evidence="2" id="KW-0285">Flavoprotein</keyword>
<dbReference type="EMBL" id="RBIE01000001">
    <property type="protein sequence ID" value="RKQ63337.1"/>
    <property type="molecule type" value="Genomic_DNA"/>
</dbReference>
<reference evidence="6 7" key="1">
    <citation type="submission" date="2018-10" db="EMBL/GenBank/DDBJ databases">
        <title>Genomic Encyclopedia of Type Strains, Phase IV (KMG-IV): sequencing the most valuable type-strain genomes for metagenomic binning, comparative biology and taxonomic classification.</title>
        <authorList>
            <person name="Goeker M."/>
        </authorList>
    </citation>
    <scope>NUCLEOTIDE SEQUENCE [LARGE SCALE GENOMIC DNA]</scope>
    <source>
        <strain evidence="6 7">DSM 15521</strain>
    </source>
</reference>
<protein>
    <submittedName>
        <fullName evidence="6">Flavin reductase (DIM6/NTAB) family NADH-FMN oxidoreductase RutF</fullName>
    </submittedName>
</protein>
<keyword evidence="7" id="KW-1185">Reference proteome</keyword>
<sequence length="194" mass="21383">MKSARAFELPQQTLSKLIFNLVVPRPIAWISTVSIEGAVNLAPFSFYNAITTKPPLLMVSIGKRKDGSLKDTSKNIKETGEFVVNVVTRNLLEKMHLTGRDYPPQANEAEELQVELEPSICVKPPRVKESPASLECVVKEIVPLGSTPMDVVIGEVVALKWKEELLDTSKGVVGRLGGKRYCCVAEEIDLSHLK</sequence>
<dbReference type="Proteomes" id="UP000280881">
    <property type="component" value="Unassembled WGS sequence"/>
</dbReference>
<dbReference type="Gene3D" id="2.30.110.10">
    <property type="entry name" value="Electron Transport, Fmn-binding Protein, Chain A"/>
    <property type="match status" value="1"/>
</dbReference>
<gene>
    <name evidence="6" type="ORF">C7457_0205</name>
</gene>